<dbReference type="EMBL" id="DXBR01000048">
    <property type="protein sequence ID" value="HIZ39263.1"/>
    <property type="molecule type" value="Genomic_DNA"/>
</dbReference>
<organism evidence="2 3">
    <name type="scientific">Candidatus Anaerobutyricum stercoris</name>
    <dbReference type="NCBI Taxonomy" id="2838457"/>
    <lineage>
        <taxon>Bacteria</taxon>
        <taxon>Bacillati</taxon>
        <taxon>Bacillota</taxon>
        <taxon>Clostridia</taxon>
        <taxon>Lachnospirales</taxon>
        <taxon>Lachnospiraceae</taxon>
        <taxon>Anaerobutyricum</taxon>
    </lineage>
</organism>
<protein>
    <submittedName>
        <fullName evidence="2">Rpn family recombination-promoting nuclease/putative transposase</fullName>
    </submittedName>
</protein>
<accession>A0A9D2J7F0</accession>
<dbReference type="Pfam" id="PF04754">
    <property type="entry name" value="Transposase_31"/>
    <property type="match status" value="1"/>
</dbReference>
<evidence type="ECO:0000259" key="1">
    <source>
        <dbReference type="Pfam" id="PF04754"/>
    </source>
</evidence>
<dbReference type="Proteomes" id="UP000824049">
    <property type="component" value="Unassembled WGS sequence"/>
</dbReference>
<comment type="caution">
    <text evidence="2">The sequence shown here is derived from an EMBL/GenBank/DDBJ whole genome shotgun (WGS) entry which is preliminary data.</text>
</comment>
<sequence>MGQKDLSEKILADYNDVFADIVNVLVLEGRQRIDPDDLTATAVHSQYKADDGVLHEQERDVSKYWEKQKIHMSLFGIENQTDIEKNMPFRVIGYDGAAYRQQLLQKRKPVPVITLVLHFGTKERWNKPCSIKELLDIPEDLDKYVSDYSMHVFDIAWLTDEQLAMFESDFGIVANFFVQKRKNKDYVPDDKRIIQHVDEVLKLLSVMTGDNRYASILSFERR</sequence>
<dbReference type="AlphaFoldDB" id="A0A9D2J7F0"/>
<gene>
    <name evidence="2" type="ORF">H9968_04940</name>
</gene>
<evidence type="ECO:0000313" key="3">
    <source>
        <dbReference type="Proteomes" id="UP000824049"/>
    </source>
</evidence>
<reference evidence="2" key="2">
    <citation type="submission" date="2021-04" db="EMBL/GenBank/DDBJ databases">
        <authorList>
            <person name="Gilroy R."/>
        </authorList>
    </citation>
    <scope>NUCLEOTIDE SEQUENCE</scope>
    <source>
        <strain evidence="2">CHK179-28034</strain>
    </source>
</reference>
<reference evidence="2" key="1">
    <citation type="journal article" date="2021" name="PeerJ">
        <title>Extensive microbial diversity within the chicken gut microbiome revealed by metagenomics and culture.</title>
        <authorList>
            <person name="Gilroy R."/>
            <person name="Ravi A."/>
            <person name="Getino M."/>
            <person name="Pursley I."/>
            <person name="Horton D.L."/>
            <person name="Alikhan N.F."/>
            <person name="Baker D."/>
            <person name="Gharbi K."/>
            <person name="Hall N."/>
            <person name="Watson M."/>
            <person name="Adriaenssens E.M."/>
            <person name="Foster-Nyarko E."/>
            <person name="Jarju S."/>
            <person name="Secka A."/>
            <person name="Antonio M."/>
            <person name="Oren A."/>
            <person name="Chaudhuri R.R."/>
            <person name="La Ragione R."/>
            <person name="Hildebrand F."/>
            <person name="Pallen M.J."/>
        </authorList>
    </citation>
    <scope>NUCLEOTIDE SEQUENCE</scope>
    <source>
        <strain evidence="2">CHK179-28034</strain>
    </source>
</reference>
<proteinExistence type="predicted"/>
<feature type="domain" description="Transposase (putative) YhgA-like" evidence="1">
    <location>
        <begin position="77"/>
        <end position="166"/>
    </location>
</feature>
<evidence type="ECO:0000313" key="2">
    <source>
        <dbReference type="EMBL" id="HIZ39263.1"/>
    </source>
</evidence>
<dbReference type="InterPro" id="IPR006842">
    <property type="entry name" value="Transposase_31"/>
</dbReference>
<name>A0A9D2J7F0_9FIRM</name>